<feature type="compositionally biased region" description="Acidic residues" evidence="2">
    <location>
        <begin position="1091"/>
        <end position="1109"/>
    </location>
</feature>
<protein>
    <recommendedName>
        <fullName evidence="3">DNA replication checkpoint mediator MRC1 domain-containing protein</fullName>
    </recommendedName>
</protein>
<feature type="region of interest" description="Disordered" evidence="2">
    <location>
        <begin position="944"/>
        <end position="969"/>
    </location>
</feature>
<gene>
    <name evidence="4" type="ORF">BCR36DRAFT_52802</name>
</gene>
<name>A0A1Y1VNH4_9FUNG</name>
<feature type="region of interest" description="Disordered" evidence="2">
    <location>
        <begin position="1084"/>
        <end position="1109"/>
    </location>
</feature>
<feature type="coiled-coil region" evidence="1">
    <location>
        <begin position="1255"/>
        <end position="1282"/>
    </location>
</feature>
<keyword evidence="1" id="KW-0175">Coiled coil</keyword>
<proteinExistence type="predicted"/>
<keyword evidence="5" id="KW-1185">Reference proteome</keyword>
<reference evidence="4 5" key="1">
    <citation type="submission" date="2016-08" db="EMBL/GenBank/DDBJ databases">
        <title>Genomes of anaerobic fungi encode conserved fungal cellulosomes for biomass hydrolysis.</title>
        <authorList>
            <consortium name="DOE Joint Genome Institute"/>
            <person name="Haitjema C.H."/>
            <person name="Gilmore S.P."/>
            <person name="Henske J.K."/>
            <person name="Solomon K.V."/>
            <person name="De Groot R."/>
            <person name="Kuo A."/>
            <person name="Mondo S.J."/>
            <person name="Salamov A.A."/>
            <person name="Labutti K."/>
            <person name="Zhao Z."/>
            <person name="Chiniquy J."/>
            <person name="Barry K."/>
            <person name="Brewer H.M."/>
            <person name="Purvine S.O."/>
            <person name="Wright A.T."/>
            <person name="Boxma B."/>
            <person name="Van Alen T."/>
            <person name="Hackstein J.H."/>
            <person name="Baker S.E."/>
            <person name="Grigoriev I.V."/>
            <person name="O'Malley M.A."/>
        </authorList>
    </citation>
    <scope>NUCLEOTIDE SEQUENCE [LARGE SCALE GENOMIC DNA]</scope>
    <source>
        <strain evidence="5">finn</strain>
    </source>
</reference>
<evidence type="ECO:0000259" key="3">
    <source>
        <dbReference type="Pfam" id="PF09444"/>
    </source>
</evidence>
<dbReference type="Pfam" id="PF09444">
    <property type="entry name" value="MRC1"/>
    <property type="match status" value="1"/>
</dbReference>
<feature type="compositionally biased region" description="Low complexity" evidence="2">
    <location>
        <begin position="527"/>
        <end position="544"/>
    </location>
</feature>
<evidence type="ECO:0000313" key="4">
    <source>
        <dbReference type="EMBL" id="ORX60181.1"/>
    </source>
</evidence>
<accession>A0A1Y1VNH4</accession>
<feature type="region of interest" description="Disordered" evidence="2">
    <location>
        <begin position="369"/>
        <end position="393"/>
    </location>
</feature>
<dbReference type="OrthoDB" id="2130597at2759"/>
<reference evidence="4 5" key="2">
    <citation type="submission" date="2016-08" db="EMBL/GenBank/DDBJ databases">
        <title>Pervasive Adenine N6-methylation of Active Genes in Fungi.</title>
        <authorList>
            <consortium name="DOE Joint Genome Institute"/>
            <person name="Mondo S.J."/>
            <person name="Dannebaum R.O."/>
            <person name="Kuo R.C."/>
            <person name="Labutti K."/>
            <person name="Haridas S."/>
            <person name="Kuo A."/>
            <person name="Salamov A."/>
            <person name="Ahrendt S.R."/>
            <person name="Lipzen A."/>
            <person name="Sullivan W."/>
            <person name="Andreopoulos W.B."/>
            <person name="Clum A."/>
            <person name="Lindquist E."/>
            <person name="Daum C."/>
            <person name="Ramamoorthy G.K."/>
            <person name="Gryganskyi A."/>
            <person name="Culley D."/>
            <person name="Magnuson J.K."/>
            <person name="James T.Y."/>
            <person name="O'Malley M.A."/>
            <person name="Stajich J.E."/>
            <person name="Spatafora J.W."/>
            <person name="Visel A."/>
            <person name="Grigoriev I.V."/>
        </authorList>
    </citation>
    <scope>NUCLEOTIDE SEQUENCE [LARGE SCALE GENOMIC DNA]</scope>
    <source>
        <strain evidence="5">finn</strain>
    </source>
</reference>
<dbReference type="Proteomes" id="UP000193719">
    <property type="component" value="Unassembled WGS sequence"/>
</dbReference>
<dbReference type="EMBL" id="MCFH01000002">
    <property type="protein sequence ID" value="ORX60181.1"/>
    <property type="molecule type" value="Genomic_DNA"/>
</dbReference>
<evidence type="ECO:0000256" key="2">
    <source>
        <dbReference type="SAM" id="MobiDB-lite"/>
    </source>
</evidence>
<sequence length="1472" mass="171336">MLSIIDSENKKNDTNNIAFEDESDEDNTIKSKDKVNSDLLKNDSVNFSSLIQLLDESPDSSFQSQDTNSSFMFPFENTTTSKSINDKEYESTLKVPVLKTYSSKKSKKIPFSFDDEEYKDDEIKGESKNFTFYGKSKYNRDNLNINTAYYFPKKTGFDEKILTANINDFIRKEDILRETEDNKNLNENNNIFDEESNKEFDIQSIVENSSVKDHIMKTIEVIKNDNDNKYSSSMMDIKSFSQDFVATQKLDFDETQSSNIIQIDKQEESKRPNVINSSQLDFNIFNLKDSQNNFNQLFLNNSKSNEDQITPPVEKAYNITKATKTIFDNNIELAQSVMEITEKYKNQTIQDNNGLENIEIENETLEDSINNSSEIRNNEKNAINSDSDSSEEDYDFNKNLKRLEENGNFEKQLNKDNILSFDEWKNEYFSTSGLKIEDMDPEMIMTVYENWKHRKLSSKSNNIKEKKKKEKINKNDIEDIRKETDRLTRSSYIELPIKKTKKVTMKNFLAKYTKKNNIDLEQDDKNNNNNNNNNSNNNNNMNMNTNMNNMNNSEYMNIDSNNENNEKYNDFLSNNIVFQKNKSLQRSNHNNIQISFDDSDEEEMDIEIEKPSNYSENKSQENEAKYKTIINSLQDNNDTLTHSQMIKQLWNKTEQHTKIEREKLEKIHKNKIIKKELEKEKEQEELLNKQEKTNILKELDDEDLEVIDKNLLKKLNENKGKKELKRLKKLTFEEIEAHLKIQESKEIKNRKNEENSMTVIAENIDPNELKVIQYGSAQDNDNLAEFFQPSNSETVNNNDMSIWDKLRKNSPDLSQNEVWSAITETAVINKSNAMLTTSERSEEDNNIEMEKDNFFNVSTQNPIKKTELENNIDRKKDQDDFEKLMDINGSDEEILVPQSVGNTPIEKNNTITQTKIKNNKTEVINIIPNSIKKPNLLMSWLDKGKSKESKNNEINSQKQEKDKITDSWDNYDEDFDESLGNLSLKKPNYLISDNNINEKDDEYTVENLDDNINNYFSDDSFDLSNMLSTQNEENGSQIKPRISEEDDDENIPISIPKIKKNKKKSVFLEDEAIESEDEDLRNLGIIKDKSQDDDEDEESDDNIVYSGDEDEIDTNDIDKIIELHRKQIKDKDEKDMSAIINGVTTGNFRKRKRLNDEELEKGYDLSDDDLDIHGLRSLRRFVNRVDPHSHKHKHYKHKGALAIYASKLETAPFAKCFEINTDNIEIMEETNKFSDFETEQQEIIEDEDVDKITIDKSNNNEVDQLNKEIEELKDDHALMDGEYTTTLTIKKFEPSRITRKESSNIREIEDNMNDKALKRASLVHTVEDFINTSSIKKDFDILKYINKSSYNNKSKDDVKQMFTEPDIIDPFLANYKRKTPRIGSLLNKKEEELDRLRRFDSNLELNLGSSRKNVIGGMFNSASSLNSESVISSNNNEDILRGKYNTTSRSTSSVRPIGLLKALSRVDSNIFN</sequence>
<feature type="region of interest" description="Disordered" evidence="2">
    <location>
        <begin position="1029"/>
        <end position="1048"/>
    </location>
</feature>
<feature type="region of interest" description="Disordered" evidence="2">
    <location>
        <begin position="1"/>
        <end position="30"/>
    </location>
</feature>
<evidence type="ECO:0000256" key="1">
    <source>
        <dbReference type="SAM" id="Coils"/>
    </source>
</evidence>
<dbReference type="InterPro" id="IPR018564">
    <property type="entry name" value="Repl_chkpnt_MRC1_dom"/>
</dbReference>
<feature type="domain" description="DNA replication checkpoint mediator MRC1" evidence="3">
    <location>
        <begin position="1060"/>
        <end position="1180"/>
    </location>
</feature>
<feature type="coiled-coil region" evidence="1">
    <location>
        <begin position="670"/>
        <end position="699"/>
    </location>
</feature>
<evidence type="ECO:0000313" key="5">
    <source>
        <dbReference type="Proteomes" id="UP000193719"/>
    </source>
</evidence>
<feature type="region of interest" description="Disordered" evidence="2">
    <location>
        <begin position="519"/>
        <end position="544"/>
    </location>
</feature>
<comment type="caution">
    <text evidence="4">The sequence shown here is derived from an EMBL/GenBank/DDBJ whole genome shotgun (WGS) entry which is preliminary data.</text>
</comment>
<organism evidence="4 5">
    <name type="scientific">Piromyces finnis</name>
    <dbReference type="NCBI Taxonomy" id="1754191"/>
    <lineage>
        <taxon>Eukaryota</taxon>
        <taxon>Fungi</taxon>
        <taxon>Fungi incertae sedis</taxon>
        <taxon>Chytridiomycota</taxon>
        <taxon>Chytridiomycota incertae sedis</taxon>
        <taxon>Neocallimastigomycetes</taxon>
        <taxon>Neocallimastigales</taxon>
        <taxon>Neocallimastigaceae</taxon>
        <taxon>Piromyces</taxon>
    </lineage>
</organism>